<name>A0A6C0HGA3_9ZZZZ</name>
<sequence>MSAKLGDLASKTMTRYINVSVNGIIPSLFMGAGFAHAIEKKEYHYLPCFLFLPVLSTGYLLYEGRDDVVRYIHRKIDNKY</sequence>
<evidence type="ECO:0000256" key="1">
    <source>
        <dbReference type="SAM" id="Phobius"/>
    </source>
</evidence>
<keyword evidence="1" id="KW-1133">Transmembrane helix</keyword>
<keyword evidence="1" id="KW-0472">Membrane</keyword>
<keyword evidence="1" id="KW-0812">Transmembrane</keyword>
<evidence type="ECO:0000313" key="2">
    <source>
        <dbReference type="EMBL" id="QHT79632.1"/>
    </source>
</evidence>
<dbReference type="EMBL" id="MN739951">
    <property type="protein sequence ID" value="QHT79632.1"/>
    <property type="molecule type" value="Genomic_DNA"/>
</dbReference>
<proteinExistence type="predicted"/>
<feature type="transmembrane region" description="Helical" evidence="1">
    <location>
        <begin position="44"/>
        <end position="62"/>
    </location>
</feature>
<reference evidence="2" key="1">
    <citation type="journal article" date="2020" name="Nature">
        <title>Giant virus diversity and host interactions through global metagenomics.</title>
        <authorList>
            <person name="Schulz F."/>
            <person name="Roux S."/>
            <person name="Paez-Espino D."/>
            <person name="Jungbluth S."/>
            <person name="Walsh D.A."/>
            <person name="Denef V.J."/>
            <person name="McMahon K.D."/>
            <person name="Konstantinidis K.T."/>
            <person name="Eloe-Fadrosh E.A."/>
            <person name="Kyrpides N.C."/>
            <person name="Woyke T."/>
        </authorList>
    </citation>
    <scope>NUCLEOTIDE SEQUENCE</scope>
    <source>
        <strain evidence="2">GVMAG-M-3300023184-101</strain>
    </source>
</reference>
<protein>
    <submittedName>
        <fullName evidence="2">Uncharacterized protein</fullName>
    </submittedName>
</protein>
<feature type="transmembrane region" description="Helical" evidence="1">
    <location>
        <begin position="21"/>
        <end position="38"/>
    </location>
</feature>
<organism evidence="2">
    <name type="scientific">viral metagenome</name>
    <dbReference type="NCBI Taxonomy" id="1070528"/>
    <lineage>
        <taxon>unclassified sequences</taxon>
        <taxon>metagenomes</taxon>
        <taxon>organismal metagenomes</taxon>
    </lineage>
</organism>
<dbReference type="AlphaFoldDB" id="A0A6C0HGA3"/>
<accession>A0A6C0HGA3</accession>